<evidence type="ECO:0008006" key="3">
    <source>
        <dbReference type="Google" id="ProtNLM"/>
    </source>
</evidence>
<dbReference type="OrthoDB" id="669645at2"/>
<protein>
    <recommendedName>
        <fullName evidence="3">DUF4238 domain-containing protein</fullName>
    </recommendedName>
</protein>
<proteinExistence type="predicted"/>
<evidence type="ECO:0000313" key="2">
    <source>
        <dbReference type="Proteomes" id="UP000183200"/>
    </source>
</evidence>
<accession>A0A1G9KBM6</accession>
<evidence type="ECO:0000313" key="1">
    <source>
        <dbReference type="EMBL" id="SDL47032.1"/>
    </source>
</evidence>
<dbReference type="RefSeq" id="WP_074604551.1">
    <property type="nucleotide sequence ID" value="NZ_FNGY01000001.1"/>
</dbReference>
<gene>
    <name evidence="1" type="ORF">SAMN05421820_101528</name>
</gene>
<name>A0A1G9KBM6_9SPHI</name>
<keyword evidence="2" id="KW-1185">Reference proteome</keyword>
<organism evidence="1 2">
    <name type="scientific">Pedobacter steynii</name>
    <dbReference type="NCBI Taxonomy" id="430522"/>
    <lineage>
        <taxon>Bacteria</taxon>
        <taxon>Pseudomonadati</taxon>
        <taxon>Bacteroidota</taxon>
        <taxon>Sphingobacteriia</taxon>
        <taxon>Sphingobacteriales</taxon>
        <taxon>Sphingobacteriaceae</taxon>
        <taxon>Pedobacter</taxon>
    </lineage>
</organism>
<sequence length="292" mass="33625">MSTPVNHHYVSECHLKEFFNTQEKRIYLYDKEINNFYHKPGTKKIFSLNNLNTRLVGDVIDQQSMEYELRVMFEDNFSKHIQSIKRLYDDHSLIGTIYNDLNFLALMALVGEYRNPHYKKGLDNALASFDEHFKSAGGIVEQKLKHDQVLYSNLKGYIDIATKMLMKMDPMTFAIVSIKSADHFIVPDTSGFLIRENFETGRVIQLGLPISDKLFILGRSVAMGHYPTTLVEIKDQNSEVVFRINSDLVNYAYKTVACKNEGFLRKTIKRMRKVGFIGQHFFEATIGSPAKA</sequence>
<dbReference type="EMBL" id="FNGY01000001">
    <property type="protein sequence ID" value="SDL47032.1"/>
    <property type="molecule type" value="Genomic_DNA"/>
</dbReference>
<dbReference type="Pfam" id="PF14022">
    <property type="entry name" value="DUF4238"/>
    <property type="match status" value="1"/>
</dbReference>
<dbReference type="AlphaFoldDB" id="A0A1G9KBM6"/>
<dbReference type="Proteomes" id="UP000183200">
    <property type="component" value="Unassembled WGS sequence"/>
</dbReference>
<dbReference type="InterPro" id="IPR025332">
    <property type="entry name" value="DUF4238"/>
</dbReference>
<reference evidence="2" key="1">
    <citation type="submission" date="2016-10" db="EMBL/GenBank/DDBJ databases">
        <authorList>
            <person name="Varghese N."/>
            <person name="Submissions S."/>
        </authorList>
    </citation>
    <scope>NUCLEOTIDE SEQUENCE [LARGE SCALE GENOMIC DNA]</scope>
    <source>
        <strain evidence="2">DSM 19110</strain>
    </source>
</reference>